<gene>
    <name evidence="1" type="ORF">BOTBODRAFT_76489</name>
</gene>
<evidence type="ECO:0000313" key="2">
    <source>
        <dbReference type="Proteomes" id="UP000027195"/>
    </source>
</evidence>
<accession>A0A067LWC7</accession>
<keyword evidence="2" id="KW-1185">Reference proteome</keyword>
<sequence>LGFKALINIAFLSDFDILRECRTDIRSAQWSKPLIRKAITSWQGTLRAREEIVRVGVEACRLQTWIFDEEKHL</sequence>
<dbReference type="HOGENOM" id="CLU_2711506_0_0_1"/>
<dbReference type="OrthoDB" id="2676448at2759"/>
<name>A0A067LWC7_BOTB1</name>
<dbReference type="EMBL" id="KL198129">
    <property type="protein sequence ID" value="KDQ06605.1"/>
    <property type="molecule type" value="Genomic_DNA"/>
</dbReference>
<reference evidence="2" key="1">
    <citation type="journal article" date="2014" name="Proc. Natl. Acad. Sci. U.S.A.">
        <title>Extensive sampling of basidiomycete genomes demonstrates inadequacy of the white-rot/brown-rot paradigm for wood decay fungi.</title>
        <authorList>
            <person name="Riley R."/>
            <person name="Salamov A.A."/>
            <person name="Brown D.W."/>
            <person name="Nagy L.G."/>
            <person name="Floudas D."/>
            <person name="Held B.W."/>
            <person name="Levasseur A."/>
            <person name="Lombard V."/>
            <person name="Morin E."/>
            <person name="Otillar R."/>
            <person name="Lindquist E.A."/>
            <person name="Sun H."/>
            <person name="LaButti K.M."/>
            <person name="Schmutz J."/>
            <person name="Jabbour D."/>
            <person name="Luo H."/>
            <person name="Baker S.E."/>
            <person name="Pisabarro A.G."/>
            <person name="Walton J.D."/>
            <person name="Blanchette R.A."/>
            <person name="Henrissat B."/>
            <person name="Martin F."/>
            <person name="Cullen D."/>
            <person name="Hibbett D.S."/>
            <person name="Grigoriev I.V."/>
        </authorList>
    </citation>
    <scope>NUCLEOTIDE SEQUENCE [LARGE SCALE GENOMIC DNA]</scope>
    <source>
        <strain evidence="2">FD-172 SS1</strain>
    </source>
</reference>
<evidence type="ECO:0000313" key="1">
    <source>
        <dbReference type="EMBL" id="KDQ06605.1"/>
    </source>
</evidence>
<organism evidence="1 2">
    <name type="scientific">Botryobasidium botryosum (strain FD-172 SS1)</name>
    <dbReference type="NCBI Taxonomy" id="930990"/>
    <lineage>
        <taxon>Eukaryota</taxon>
        <taxon>Fungi</taxon>
        <taxon>Dikarya</taxon>
        <taxon>Basidiomycota</taxon>
        <taxon>Agaricomycotina</taxon>
        <taxon>Agaricomycetes</taxon>
        <taxon>Cantharellales</taxon>
        <taxon>Botryobasidiaceae</taxon>
        <taxon>Botryobasidium</taxon>
    </lineage>
</organism>
<feature type="non-terminal residue" evidence="1">
    <location>
        <position position="1"/>
    </location>
</feature>
<dbReference type="STRING" id="930990.A0A067LWC7"/>
<dbReference type="InParanoid" id="A0A067LWC7"/>
<dbReference type="Proteomes" id="UP000027195">
    <property type="component" value="Unassembled WGS sequence"/>
</dbReference>
<feature type="non-terminal residue" evidence="1">
    <location>
        <position position="73"/>
    </location>
</feature>
<dbReference type="AlphaFoldDB" id="A0A067LWC7"/>
<protein>
    <submittedName>
        <fullName evidence="1">Uncharacterized protein</fullName>
    </submittedName>
</protein>
<proteinExistence type="predicted"/>